<feature type="region of interest" description="Disordered" evidence="2">
    <location>
        <begin position="46"/>
        <end position="68"/>
    </location>
</feature>
<accession>A0ABN7SZ80</accession>
<dbReference type="InterPro" id="IPR014044">
    <property type="entry name" value="CAP_dom"/>
</dbReference>
<evidence type="ECO:0000256" key="2">
    <source>
        <dbReference type="SAM" id="MobiDB-lite"/>
    </source>
</evidence>
<dbReference type="SUPFAM" id="SSF55797">
    <property type="entry name" value="PR-1-like"/>
    <property type="match status" value="2"/>
</dbReference>
<dbReference type="Proteomes" id="UP001158576">
    <property type="component" value="Chromosome 2"/>
</dbReference>
<dbReference type="Gene3D" id="3.40.33.10">
    <property type="entry name" value="CAP"/>
    <property type="match status" value="2"/>
</dbReference>
<dbReference type="InterPro" id="IPR018244">
    <property type="entry name" value="Allrgn_V5/Tpx1_CS"/>
</dbReference>
<name>A0ABN7SZ80_OIKDI</name>
<organism evidence="4 5">
    <name type="scientific">Oikopleura dioica</name>
    <name type="common">Tunicate</name>
    <dbReference type="NCBI Taxonomy" id="34765"/>
    <lineage>
        <taxon>Eukaryota</taxon>
        <taxon>Metazoa</taxon>
        <taxon>Chordata</taxon>
        <taxon>Tunicata</taxon>
        <taxon>Appendicularia</taxon>
        <taxon>Copelata</taxon>
        <taxon>Oikopleuridae</taxon>
        <taxon>Oikopleura</taxon>
    </lineage>
</organism>
<dbReference type="EMBL" id="OU015567">
    <property type="protein sequence ID" value="CAG5110617.1"/>
    <property type="molecule type" value="Genomic_DNA"/>
</dbReference>
<dbReference type="CDD" id="cd05382">
    <property type="entry name" value="CAP_GAPR1-like"/>
    <property type="match status" value="2"/>
</dbReference>
<dbReference type="PRINTS" id="PR00837">
    <property type="entry name" value="V5TPXLIKE"/>
</dbReference>
<sequence length="329" mass="36935">MNLVEAQECLQRVNLYRQVHQADELELDENLCKDAAKWAAQLAAKDRLEHSPREDRENQGENLSGHTGEQEIVKAIDRWYGEEKDYSFKKNKFSGNTGHFTQIVWRETKKFGIAQAKSSTGWTYVVARFSPPGNLIMTPPGEEECFKQNVKKADKSLEKAMKTLKIVKESNQPKKFKTPGKDEQKEVLEQINRIRGNHKVNPLKLDKNLVEDAEKWAKKMAKNEKAESGNAEDQGECLFTYSGPNFSLSGAVDAWYGGKEKYNFNTPGWQPGSGNFTQLVWADSENFGISASQGKSGKIYVCARFSPPGNVIVTPPGEAACFQKNVFGS</sequence>
<dbReference type="InterPro" id="IPR001283">
    <property type="entry name" value="CRISP-related"/>
</dbReference>
<evidence type="ECO:0000256" key="1">
    <source>
        <dbReference type="ARBA" id="ARBA00009923"/>
    </source>
</evidence>
<evidence type="ECO:0000259" key="3">
    <source>
        <dbReference type="SMART" id="SM00198"/>
    </source>
</evidence>
<keyword evidence="5" id="KW-1185">Reference proteome</keyword>
<dbReference type="SMART" id="SM00198">
    <property type="entry name" value="SCP"/>
    <property type="match status" value="2"/>
</dbReference>
<feature type="compositionally biased region" description="Basic and acidic residues" evidence="2">
    <location>
        <begin position="46"/>
        <end position="59"/>
    </location>
</feature>
<dbReference type="PANTHER" id="PTHR10334">
    <property type="entry name" value="CYSTEINE-RICH SECRETORY PROTEIN-RELATED"/>
    <property type="match status" value="1"/>
</dbReference>
<proteinExistence type="inferred from homology"/>
<gene>
    <name evidence="4" type="ORF">OKIOD_LOCUS13765</name>
</gene>
<dbReference type="PRINTS" id="PR00838">
    <property type="entry name" value="V5ALLERGEN"/>
</dbReference>
<dbReference type="Pfam" id="PF00188">
    <property type="entry name" value="CAP"/>
    <property type="match status" value="2"/>
</dbReference>
<evidence type="ECO:0000313" key="4">
    <source>
        <dbReference type="EMBL" id="CAG5110617.1"/>
    </source>
</evidence>
<protein>
    <submittedName>
        <fullName evidence="4">Oidioi.mRNA.OKI2018_I69.chr2.g5000.t1.cds</fullName>
    </submittedName>
</protein>
<dbReference type="PROSITE" id="PS01009">
    <property type="entry name" value="CRISP_1"/>
    <property type="match status" value="1"/>
</dbReference>
<dbReference type="InterPro" id="IPR002413">
    <property type="entry name" value="V5_allergen-like"/>
</dbReference>
<dbReference type="InterPro" id="IPR034113">
    <property type="entry name" value="SCP_GAPR1-like"/>
</dbReference>
<feature type="domain" description="SCP" evidence="3">
    <location>
        <begin position="182"/>
        <end position="313"/>
    </location>
</feature>
<evidence type="ECO:0000313" key="5">
    <source>
        <dbReference type="Proteomes" id="UP001158576"/>
    </source>
</evidence>
<dbReference type="InterPro" id="IPR035940">
    <property type="entry name" value="CAP_sf"/>
</dbReference>
<feature type="domain" description="SCP" evidence="3">
    <location>
        <begin position="4"/>
        <end position="137"/>
    </location>
</feature>
<reference evidence="4 5" key="1">
    <citation type="submission" date="2021-04" db="EMBL/GenBank/DDBJ databases">
        <authorList>
            <person name="Bliznina A."/>
        </authorList>
    </citation>
    <scope>NUCLEOTIDE SEQUENCE [LARGE SCALE GENOMIC DNA]</scope>
</reference>
<comment type="similarity">
    <text evidence="1">Belongs to the CRISP family.</text>
</comment>